<dbReference type="NCBIfam" id="TIGR00177">
    <property type="entry name" value="molyb_syn"/>
    <property type="match status" value="1"/>
</dbReference>
<dbReference type="RefSeq" id="WP_092211771.1">
    <property type="nucleotide sequence ID" value="NZ_FMUX01000011.1"/>
</dbReference>
<comment type="similarity">
    <text evidence="2">Belongs to the MoaB/Mog family.</text>
</comment>
<dbReference type="Gene3D" id="3.40.980.10">
    <property type="entry name" value="MoaB/Mog-like domain"/>
    <property type="match status" value="1"/>
</dbReference>
<evidence type="ECO:0000259" key="3">
    <source>
        <dbReference type="SMART" id="SM00852"/>
    </source>
</evidence>
<dbReference type="CDD" id="cd00886">
    <property type="entry name" value="MogA_MoaB"/>
    <property type="match status" value="1"/>
</dbReference>
<evidence type="ECO:0000256" key="2">
    <source>
        <dbReference type="PIRNR" id="PIRNR006443"/>
    </source>
</evidence>
<dbReference type="SUPFAM" id="SSF53218">
    <property type="entry name" value="Molybdenum cofactor biosynthesis proteins"/>
    <property type="match status" value="1"/>
</dbReference>
<comment type="pathway">
    <text evidence="2">Cofactor biosynthesis; molybdopterin biosynthesis.</text>
</comment>
<dbReference type="InterPro" id="IPR001453">
    <property type="entry name" value="MoaB/Mog_dom"/>
</dbReference>
<feature type="domain" description="MoaB/Mog" evidence="3">
    <location>
        <begin position="17"/>
        <end position="161"/>
    </location>
</feature>
<dbReference type="PANTHER" id="PTHR43232:SF2">
    <property type="entry name" value="MOLYBDENUM COFACTOR BIOSYNTHESIS PROTEIN B"/>
    <property type="match status" value="1"/>
</dbReference>
<keyword evidence="5" id="KW-1185">Reference proteome</keyword>
<dbReference type="AlphaFoldDB" id="A0A1G5GVY9"/>
<keyword evidence="2" id="KW-0501">Molybdenum cofactor biosynthesis</keyword>
<name>A0A1G5GVY9_9BACT</name>
<accession>A0A1G5GVY9</accession>
<dbReference type="Proteomes" id="UP000198870">
    <property type="component" value="Unassembled WGS sequence"/>
</dbReference>
<dbReference type="PANTHER" id="PTHR43232">
    <property type="entry name" value="MOLYBDENUM COFACTOR BIOSYNTHESIS PROTEIN B"/>
    <property type="match status" value="1"/>
</dbReference>
<dbReference type="UniPathway" id="UPA00344"/>
<organism evidence="4 5">
    <name type="scientific">Desulfoluna spongiiphila</name>
    <dbReference type="NCBI Taxonomy" id="419481"/>
    <lineage>
        <taxon>Bacteria</taxon>
        <taxon>Pseudomonadati</taxon>
        <taxon>Thermodesulfobacteriota</taxon>
        <taxon>Desulfobacteria</taxon>
        <taxon>Desulfobacterales</taxon>
        <taxon>Desulfolunaceae</taxon>
        <taxon>Desulfoluna</taxon>
    </lineage>
</organism>
<dbReference type="Pfam" id="PF00994">
    <property type="entry name" value="MoCF_biosynth"/>
    <property type="match status" value="1"/>
</dbReference>
<reference evidence="4 5" key="1">
    <citation type="submission" date="2016-10" db="EMBL/GenBank/DDBJ databases">
        <authorList>
            <person name="de Groot N.N."/>
        </authorList>
    </citation>
    <scope>NUCLEOTIDE SEQUENCE [LARGE SCALE GENOMIC DNA]</scope>
    <source>
        <strain evidence="4 5">AA1</strain>
    </source>
</reference>
<dbReference type="GO" id="GO:0005829">
    <property type="term" value="C:cytosol"/>
    <property type="evidence" value="ECO:0007669"/>
    <property type="project" value="TreeGrafter"/>
</dbReference>
<protein>
    <recommendedName>
        <fullName evidence="1 2">Molybdenum cofactor biosynthesis protein B</fullName>
    </recommendedName>
</protein>
<evidence type="ECO:0000256" key="1">
    <source>
        <dbReference type="ARBA" id="ARBA00015262"/>
    </source>
</evidence>
<dbReference type="InterPro" id="IPR036425">
    <property type="entry name" value="MoaB/Mog-like_dom_sf"/>
</dbReference>
<dbReference type="PIRSF" id="PIRSF006443">
    <property type="entry name" value="MoaB"/>
    <property type="match status" value="1"/>
</dbReference>
<dbReference type="EMBL" id="FMUX01000011">
    <property type="protein sequence ID" value="SCY55527.1"/>
    <property type="molecule type" value="Genomic_DNA"/>
</dbReference>
<dbReference type="InterPro" id="IPR012245">
    <property type="entry name" value="MoaB"/>
</dbReference>
<dbReference type="SMART" id="SM00852">
    <property type="entry name" value="MoCF_biosynth"/>
    <property type="match status" value="1"/>
</dbReference>
<evidence type="ECO:0000313" key="4">
    <source>
        <dbReference type="EMBL" id="SCY55527.1"/>
    </source>
</evidence>
<proteinExistence type="inferred from homology"/>
<evidence type="ECO:0000313" key="5">
    <source>
        <dbReference type="Proteomes" id="UP000198870"/>
    </source>
</evidence>
<gene>
    <name evidence="4" type="ORF">SAMN05216233_111165</name>
</gene>
<dbReference type="STRING" id="419481.SAMN05216233_111165"/>
<dbReference type="GO" id="GO:0006777">
    <property type="term" value="P:Mo-molybdopterin cofactor biosynthetic process"/>
    <property type="evidence" value="ECO:0007669"/>
    <property type="project" value="UniProtKB-UniRule"/>
</dbReference>
<dbReference type="OrthoDB" id="9784492at2"/>
<comment type="function">
    <text evidence="2">May be involved in the biosynthesis of molybdopterin.</text>
</comment>
<sequence>MGTQEHRSESKKQLTVAVVSVSSTRTIDTDESGAWIEKQAKKEGHDVVDRLVVMDSEGEVRKAIRDIIRDHNADGIIVTGGTGITAGDLTLEAVRPMFRKELTAFGPIFAQLSFDEIDSAAILSRATAGIVSDSVVFVIPGSLAACKLACKNLIFPELGHVSKHARG</sequence>